<dbReference type="PROSITE" id="PS52016">
    <property type="entry name" value="TONB_DEPENDENT_REC_3"/>
    <property type="match status" value="1"/>
</dbReference>
<evidence type="ECO:0000256" key="3">
    <source>
        <dbReference type="ARBA" id="ARBA00022452"/>
    </source>
</evidence>
<dbReference type="Proteomes" id="UP000286954">
    <property type="component" value="Chromosome"/>
</dbReference>
<keyword evidence="11" id="KW-1185">Reference proteome</keyword>
<dbReference type="Pfam" id="PF00593">
    <property type="entry name" value="TonB_dep_Rec_b-barrel"/>
    <property type="match status" value="1"/>
</dbReference>
<dbReference type="InterPro" id="IPR000531">
    <property type="entry name" value="Beta-barrel_TonB"/>
</dbReference>
<dbReference type="InterPro" id="IPR039426">
    <property type="entry name" value="TonB-dep_rcpt-like"/>
</dbReference>
<evidence type="ECO:0000256" key="6">
    <source>
        <dbReference type="ARBA" id="ARBA00023136"/>
    </source>
</evidence>
<evidence type="ECO:0000256" key="8">
    <source>
        <dbReference type="PROSITE-ProRule" id="PRU01360"/>
    </source>
</evidence>
<evidence type="ECO:0000313" key="10">
    <source>
        <dbReference type="EMBL" id="AZU04120.1"/>
    </source>
</evidence>
<dbReference type="CDD" id="cd01347">
    <property type="entry name" value="ligand_gated_channel"/>
    <property type="match status" value="1"/>
</dbReference>
<dbReference type="PANTHER" id="PTHR40980">
    <property type="entry name" value="PLUG DOMAIN-CONTAINING PROTEIN"/>
    <property type="match status" value="1"/>
</dbReference>
<dbReference type="Gene3D" id="2.170.130.10">
    <property type="entry name" value="TonB-dependent receptor, plug domain"/>
    <property type="match status" value="1"/>
</dbReference>
<dbReference type="AlphaFoldDB" id="A0A3T0EA23"/>
<dbReference type="GO" id="GO:0009279">
    <property type="term" value="C:cell outer membrane"/>
    <property type="evidence" value="ECO:0007669"/>
    <property type="project" value="UniProtKB-SubCell"/>
</dbReference>
<dbReference type="RefSeq" id="WP_233352236.1">
    <property type="nucleotide sequence ID" value="NZ_BMFB01000003.1"/>
</dbReference>
<evidence type="ECO:0000256" key="2">
    <source>
        <dbReference type="ARBA" id="ARBA00022448"/>
    </source>
</evidence>
<gene>
    <name evidence="10" type="ORF">X907_1588</name>
</gene>
<dbReference type="InterPro" id="IPR010104">
    <property type="entry name" value="TonB_rcpt_bac"/>
</dbReference>
<evidence type="ECO:0000256" key="4">
    <source>
        <dbReference type="ARBA" id="ARBA00022692"/>
    </source>
</evidence>
<keyword evidence="6 8" id="KW-0472">Membrane</keyword>
<dbReference type="SUPFAM" id="SSF56935">
    <property type="entry name" value="Porins"/>
    <property type="match status" value="1"/>
</dbReference>
<dbReference type="Gene3D" id="2.40.170.20">
    <property type="entry name" value="TonB-dependent receptor, beta-barrel domain"/>
    <property type="match status" value="1"/>
</dbReference>
<keyword evidence="4 8" id="KW-0812">Transmembrane</keyword>
<organism evidence="10 11">
    <name type="scientific">Glycocaulis alkaliphilus</name>
    <dbReference type="NCBI Taxonomy" id="1434191"/>
    <lineage>
        <taxon>Bacteria</taxon>
        <taxon>Pseudomonadati</taxon>
        <taxon>Pseudomonadota</taxon>
        <taxon>Alphaproteobacteria</taxon>
        <taxon>Maricaulales</taxon>
        <taxon>Maricaulaceae</taxon>
        <taxon>Glycocaulis</taxon>
    </lineage>
</organism>
<dbReference type="KEGG" id="gak:X907_1588"/>
<dbReference type="EMBL" id="CP018911">
    <property type="protein sequence ID" value="AZU04120.1"/>
    <property type="molecule type" value="Genomic_DNA"/>
</dbReference>
<keyword evidence="3 8" id="KW-1134">Transmembrane beta strand</keyword>
<keyword evidence="10" id="KW-0675">Receptor</keyword>
<dbReference type="InterPro" id="IPR036942">
    <property type="entry name" value="Beta-barrel_TonB_sf"/>
</dbReference>
<protein>
    <submittedName>
        <fullName evidence="10">TonB-dependent receptor</fullName>
    </submittedName>
</protein>
<dbReference type="NCBIfam" id="TIGR01782">
    <property type="entry name" value="TonB-Xanth-Caul"/>
    <property type="match status" value="1"/>
</dbReference>
<comment type="subcellular location">
    <subcellularLocation>
        <location evidence="1 8">Cell outer membrane</location>
        <topology evidence="1 8">Multi-pass membrane protein</topology>
    </subcellularLocation>
</comment>
<name>A0A3T0EA23_9PROT</name>
<comment type="similarity">
    <text evidence="8 9">Belongs to the TonB-dependent receptor family.</text>
</comment>
<sequence>MSTTIGMARARYWLTGVSAIGLATALATVPANAQEAEQAASGPTETITVTGYRAGLQAAAALKREETGVVDAIVADDIAAFPDLNLAEAIQRLPGVAIDRDAGEGRQITVRGLSPDFSRVRINGMEALSVTGGTDSSGGGNRSRSFDFNTFASELFQSVVIRKTQSASVDEGSLGATVDLRTARPFDYNGFTFAGGAQIGYNDLSEEFNPRLTGLIADQNADGTFGWLLSVAYSNRSQLEEGHSTVRWQNANSFAACTACANAGEVDAVNNAFHPRIPRYGRLVHDQERLGLTGSLQWRPGAATEITFDALYSRFDATRSEQFLENFSFSRGGSGTPALIGKPAQIVTDYAIDSNNNLIYGRFDNNDIYAEHRYDELTTEFTQYTLSLSHDFSNRFRVDGVLGRAESNFSNPVQATILFTNFDAPGFMYDYRQNDRTPLIEWGFDVNDPSNYLLTETRDRPNYVDNTYTTAQFNAEFDLNEVFTLRGGLNWKSYEFDSWEARRDLLLPEAQWMPVTAAMSTQVTGFGSGLGMPSGNVTSWLIPDVNAVASMVGLYQRPLVPFVGNIRNVEEQNLGGYVQAAFSTDWAGMPVRGDFGVRVVRTETSSTGIISNVEVTVDNEYTDTLPSLNLAIEPTSNMVLRFGAAQVMSRPSLGALTPGGSVSGTAYTVNYGNPFLEPFRANNYDLSAEWYFEDDSMFAVALFYKDIGSFVARATDTMPYSATGLPNSAVAGGTPLAADLAAGLDPLVDVSRNVNGEGGDLRGFEVQWVRPFNFLPAPFDRFGAVMNYTWVDSEVNYGAAGTNQLTGLSRSSYNATLYYEDDRLSARVSFNGRDPYLTQFPGRNGNDEEGKNRTFNVDAAVRYQLTDNVTLTFDGINLTDEFNDQYADSTNRVSVYHHTGREYLFGVRYRY</sequence>
<evidence type="ECO:0000256" key="1">
    <source>
        <dbReference type="ARBA" id="ARBA00004571"/>
    </source>
</evidence>
<keyword evidence="7 8" id="KW-0998">Cell outer membrane</keyword>
<keyword evidence="5 9" id="KW-0798">TonB box</keyword>
<accession>A0A3T0EA23</accession>
<dbReference type="InterPro" id="IPR037066">
    <property type="entry name" value="Plug_dom_sf"/>
</dbReference>
<keyword evidence="2 8" id="KW-0813">Transport</keyword>
<dbReference type="InterPro" id="IPR012910">
    <property type="entry name" value="Plug_dom"/>
</dbReference>
<proteinExistence type="inferred from homology"/>
<dbReference type="PANTHER" id="PTHR40980:SF3">
    <property type="entry name" value="TONB-DEPENDENT RECEPTOR-LIKE BETA-BARREL DOMAIN-CONTAINING PROTEIN"/>
    <property type="match status" value="1"/>
</dbReference>
<reference evidence="10 11" key="1">
    <citation type="submission" date="2016-12" db="EMBL/GenBank/DDBJ databases">
        <title>The genome of dimorphic prosthecate Glycocaulis alkaliphilus 6b-8t, isolated from crude oil dictates its adaptability in petroleum environments.</title>
        <authorList>
            <person name="Wu X.-L."/>
            <person name="Geng S."/>
        </authorList>
    </citation>
    <scope>NUCLEOTIDE SEQUENCE [LARGE SCALE GENOMIC DNA]</scope>
    <source>
        <strain evidence="10 11">6B-8</strain>
    </source>
</reference>
<evidence type="ECO:0000256" key="7">
    <source>
        <dbReference type="ARBA" id="ARBA00023237"/>
    </source>
</evidence>
<evidence type="ECO:0000313" key="11">
    <source>
        <dbReference type="Proteomes" id="UP000286954"/>
    </source>
</evidence>
<dbReference type="Pfam" id="PF07715">
    <property type="entry name" value="Plug"/>
    <property type="match status" value="1"/>
</dbReference>
<evidence type="ECO:0000256" key="9">
    <source>
        <dbReference type="RuleBase" id="RU003357"/>
    </source>
</evidence>
<evidence type="ECO:0000256" key="5">
    <source>
        <dbReference type="ARBA" id="ARBA00023077"/>
    </source>
</evidence>